<comment type="similarity">
    <text evidence="2 9">Belongs to the cytochrome P450 family.</text>
</comment>
<proteinExistence type="inferred from homology"/>
<evidence type="ECO:0000256" key="1">
    <source>
        <dbReference type="ARBA" id="ARBA00001971"/>
    </source>
</evidence>
<feature type="binding site" description="axial binding residue" evidence="8">
    <location>
        <position position="462"/>
    </location>
    <ligand>
        <name>heme</name>
        <dbReference type="ChEBI" id="CHEBI:30413"/>
    </ligand>
    <ligandPart>
        <name>Fe</name>
        <dbReference type="ChEBI" id="CHEBI:18248"/>
    </ligandPart>
</feature>
<dbReference type="InterPro" id="IPR036396">
    <property type="entry name" value="Cyt_P450_sf"/>
</dbReference>
<feature type="transmembrane region" description="Helical" evidence="10">
    <location>
        <begin position="20"/>
        <end position="41"/>
    </location>
</feature>
<dbReference type="InterPro" id="IPR002401">
    <property type="entry name" value="Cyt_P450_E_grp-I"/>
</dbReference>
<evidence type="ECO:0000256" key="3">
    <source>
        <dbReference type="ARBA" id="ARBA00022617"/>
    </source>
</evidence>
<gene>
    <name evidence="11" type="primary">ftmP450-2</name>
    <name evidence="11" type="ORF">C8035_v003469</name>
</gene>
<keyword evidence="5 9" id="KW-0560">Oxidoreductase</keyword>
<dbReference type="InterPro" id="IPR050364">
    <property type="entry name" value="Cytochrome_P450_fung"/>
</dbReference>
<dbReference type="PANTHER" id="PTHR46300">
    <property type="entry name" value="P450, PUTATIVE (EUROFUNG)-RELATED-RELATED"/>
    <property type="match status" value="1"/>
</dbReference>
<evidence type="ECO:0000313" key="11">
    <source>
        <dbReference type="EMBL" id="TDZ30018.1"/>
    </source>
</evidence>
<evidence type="ECO:0000313" key="12">
    <source>
        <dbReference type="Proteomes" id="UP000295083"/>
    </source>
</evidence>
<keyword evidence="3 8" id="KW-0349">Heme</keyword>
<dbReference type="PANTHER" id="PTHR46300:SF1">
    <property type="entry name" value="P450, PUTATIVE (EUROFUNG)-RELATED"/>
    <property type="match status" value="1"/>
</dbReference>
<dbReference type="Gene3D" id="1.10.630.10">
    <property type="entry name" value="Cytochrome P450"/>
    <property type="match status" value="1"/>
</dbReference>
<reference evidence="11 12" key="1">
    <citation type="submission" date="2018-11" db="EMBL/GenBank/DDBJ databases">
        <title>Genome sequence and assembly of Colletotrichum spinosum.</title>
        <authorList>
            <person name="Gan P."/>
            <person name="Shirasu K."/>
        </authorList>
    </citation>
    <scope>NUCLEOTIDE SEQUENCE [LARGE SCALE GENOMIC DNA]</scope>
    <source>
        <strain evidence="11 12">CBS 515.97</strain>
    </source>
</reference>
<dbReference type="GO" id="GO:0004497">
    <property type="term" value="F:monooxygenase activity"/>
    <property type="evidence" value="ECO:0007669"/>
    <property type="project" value="UniProtKB-KW"/>
</dbReference>
<dbReference type="InterPro" id="IPR017972">
    <property type="entry name" value="Cyt_P450_CS"/>
</dbReference>
<keyword evidence="4 8" id="KW-0479">Metal-binding</keyword>
<dbReference type="EMBL" id="QAPG01000152">
    <property type="protein sequence ID" value="TDZ30018.1"/>
    <property type="molecule type" value="Genomic_DNA"/>
</dbReference>
<comment type="cofactor">
    <cofactor evidence="1 8">
        <name>heme</name>
        <dbReference type="ChEBI" id="CHEBI:30413"/>
    </cofactor>
</comment>
<dbReference type="Pfam" id="PF00067">
    <property type="entry name" value="p450"/>
    <property type="match status" value="1"/>
</dbReference>
<organism evidence="11 12">
    <name type="scientific">Colletotrichum spinosum</name>
    <dbReference type="NCBI Taxonomy" id="1347390"/>
    <lineage>
        <taxon>Eukaryota</taxon>
        <taxon>Fungi</taxon>
        <taxon>Dikarya</taxon>
        <taxon>Ascomycota</taxon>
        <taxon>Pezizomycotina</taxon>
        <taxon>Sordariomycetes</taxon>
        <taxon>Hypocreomycetidae</taxon>
        <taxon>Glomerellales</taxon>
        <taxon>Glomerellaceae</taxon>
        <taxon>Colletotrichum</taxon>
        <taxon>Colletotrichum orbiculare species complex</taxon>
    </lineage>
</organism>
<keyword evidence="10" id="KW-0472">Membrane</keyword>
<accession>A0A4R8PWW4</accession>
<comment type="caution">
    <text evidence="11">The sequence shown here is derived from an EMBL/GenBank/DDBJ whole genome shotgun (WGS) entry which is preliminary data.</text>
</comment>
<keyword evidence="10" id="KW-1133">Transmembrane helix</keyword>
<dbReference type="InterPro" id="IPR001128">
    <property type="entry name" value="Cyt_P450"/>
</dbReference>
<keyword evidence="12" id="KW-1185">Reference proteome</keyword>
<dbReference type="AlphaFoldDB" id="A0A4R8PWW4"/>
<keyword evidence="7 9" id="KW-0503">Monooxygenase</keyword>
<dbReference type="GO" id="GO:0016705">
    <property type="term" value="F:oxidoreductase activity, acting on paired donors, with incorporation or reduction of molecular oxygen"/>
    <property type="evidence" value="ECO:0007669"/>
    <property type="project" value="InterPro"/>
</dbReference>
<protein>
    <submittedName>
        <fullName evidence="11">Fumitremorgin C synthase</fullName>
    </submittedName>
</protein>
<dbReference type="SUPFAM" id="SSF48264">
    <property type="entry name" value="Cytochrome P450"/>
    <property type="match status" value="1"/>
</dbReference>
<keyword evidence="6 8" id="KW-0408">Iron</keyword>
<evidence type="ECO:0000256" key="2">
    <source>
        <dbReference type="ARBA" id="ARBA00010617"/>
    </source>
</evidence>
<dbReference type="CDD" id="cd11065">
    <property type="entry name" value="CYP64-like"/>
    <property type="match status" value="1"/>
</dbReference>
<evidence type="ECO:0000256" key="7">
    <source>
        <dbReference type="ARBA" id="ARBA00023033"/>
    </source>
</evidence>
<name>A0A4R8PWW4_9PEZI</name>
<dbReference type="GO" id="GO:0005506">
    <property type="term" value="F:iron ion binding"/>
    <property type="evidence" value="ECO:0007669"/>
    <property type="project" value="InterPro"/>
</dbReference>
<sequence>MPTIIKSFDAGLFGGTGPVSSLGFIPLIFAIGLYAVYQLYARVSDDPKRHRRLPLPPGPSRLPFVGNLFNAPGPSRWLTHLQWRSIYGPLAYLNVLGKPIIVLTTVESAHELLNKRAGKYSGRPYSVIGGDLLSKGYNMFFRQYDSQHRIHTRLHIRSLNVESAALYRPIHELESLQLVHDLIEDGRPAKESDYRDIRPVDPTKNFHRGPASSLNVILYGSRLVKGDVESDKQIDFFYSCPTTNIMQKETLVDVFPSLTSIPRAISPWKRRVEPLFRIEAAHHVNNLRAALARPGYNAAKQIVSSSERLDTGMSETELAWVVGTLYLANGETSPNILSWFVVAMQEHPDAMHEAHASLDDVVGRERCPTYEDRPRLPYIDALIEECMRWRPVIPGGLDHAALEDDEYMGYRIPKGANVSVSQWALTRDEAVFGDDCDAFRPERWLEDKNLPNTAFGYGRRTCPGRHLARESLWIFFARLLWAFEIEHSVNPVTKEKRIFDSMEYFPFGVGQGPLEIEAIFRPRRKWVEEIAERDVKGINEELEKIKDSIGAAKGV</sequence>
<dbReference type="GO" id="GO:0020037">
    <property type="term" value="F:heme binding"/>
    <property type="evidence" value="ECO:0007669"/>
    <property type="project" value="InterPro"/>
</dbReference>
<dbReference type="PRINTS" id="PR00385">
    <property type="entry name" value="P450"/>
</dbReference>
<evidence type="ECO:0000256" key="9">
    <source>
        <dbReference type="RuleBase" id="RU000461"/>
    </source>
</evidence>
<evidence type="ECO:0000256" key="6">
    <source>
        <dbReference type="ARBA" id="ARBA00023004"/>
    </source>
</evidence>
<evidence type="ECO:0000256" key="5">
    <source>
        <dbReference type="ARBA" id="ARBA00023002"/>
    </source>
</evidence>
<evidence type="ECO:0000256" key="4">
    <source>
        <dbReference type="ARBA" id="ARBA00022723"/>
    </source>
</evidence>
<evidence type="ECO:0000256" key="8">
    <source>
        <dbReference type="PIRSR" id="PIRSR602401-1"/>
    </source>
</evidence>
<evidence type="ECO:0000256" key="10">
    <source>
        <dbReference type="SAM" id="Phobius"/>
    </source>
</evidence>
<dbReference type="PRINTS" id="PR00463">
    <property type="entry name" value="EP450I"/>
</dbReference>
<dbReference type="Proteomes" id="UP000295083">
    <property type="component" value="Unassembled WGS sequence"/>
</dbReference>
<dbReference type="PROSITE" id="PS00086">
    <property type="entry name" value="CYTOCHROME_P450"/>
    <property type="match status" value="1"/>
</dbReference>
<keyword evidence="10" id="KW-0812">Transmembrane</keyword>